<evidence type="ECO:0000256" key="1">
    <source>
        <dbReference type="SAM" id="MobiDB-lite"/>
    </source>
</evidence>
<dbReference type="PANTHER" id="PTHR48258:SF4">
    <property type="entry name" value="DUF4216 DOMAIN-CONTAINING PROTEIN"/>
    <property type="match status" value="1"/>
</dbReference>
<evidence type="ECO:0000313" key="4">
    <source>
        <dbReference type="EMBL" id="CAH9136795.1"/>
    </source>
</evidence>
<dbReference type="PANTHER" id="PTHR48258">
    <property type="entry name" value="DUF4218 DOMAIN-CONTAINING PROTEIN-RELATED"/>
    <property type="match status" value="1"/>
</dbReference>
<feature type="compositionally biased region" description="Acidic residues" evidence="1">
    <location>
        <begin position="910"/>
        <end position="919"/>
    </location>
</feature>
<dbReference type="EMBL" id="CAMAPF010000996">
    <property type="protein sequence ID" value="CAH9136795.1"/>
    <property type="molecule type" value="Genomic_DNA"/>
</dbReference>
<feature type="region of interest" description="Disordered" evidence="1">
    <location>
        <begin position="962"/>
        <end position="993"/>
    </location>
</feature>
<feature type="domain" description="DUF4218" evidence="3">
    <location>
        <begin position="553"/>
        <end position="665"/>
    </location>
</feature>
<name>A0AAV0FMZ0_9ASTE</name>
<accession>A0AAV0FMZ0</accession>
<protein>
    <recommendedName>
        <fullName evidence="6">DUF4218 domain-containing protein</fullName>
    </recommendedName>
</protein>
<evidence type="ECO:0000259" key="2">
    <source>
        <dbReference type="Pfam" id="PF13952"/>
    </source>
</evidence>
<feature type="region of interest" description="Disordered" evidence="1">
    <location>
        <begin position="906"/>
        <end position="926"/>
    </location>
</feature>
<evidence type="ECO:0000259" key="3">
    <source>
        <dbReference type="Pfam" id="PF13960"/>
    </source>
</evidence>
<dbReference type="InterPro" id="IPR004242">
    <property type="entry name" value="Transposase_21"/>
</dbReference>
<dbReference type="Pfam" id="PF02992">
    <property type="entry name" value="Transposase_21"/>
    <property type="match status" value="1"/>
</dbReference>
<evidence type="ECO:0008006" key="6">
    <source>
        <dbReference type="Google" id="ProtNLM"/>
    </source>
</evidence>
<feature type="compositionally biased region" description="Acidic residues" evidence="1">
    <location>
        <begin position="970"/>
        <end position="979"/>
    </location>
</feature>
<reference evidence="4" key="1">
    <citation type="submission" date="2022-07" db="EMBL/GenBank/DDBJ databases">
        <authorList>
            <person name="Macas J."/>
            <person name="Novak P."/>
            <person name="Neumann P."/>
        </authorList>
    </citation>
    <scope>NUCLEOTIDE SEQUENCE</scope>
</reference>
<dbReference type="InterPro" id="IPR025452">
    <property type="entry name" value="DUF4218"/>
</dbReference>
<dbReference type="AlphaFoldDB" id="A0AAV0FMZ0"/>
<keyword evidence="5" id="KW-1185">Reference proteome</keyword>
<dbReference type="InterPro" id="IPR025312">
    <property type="entry name" value="DUF4216"/>
</dbReference>
<comment type="caution">
    <text evidence="4">The sequence shown here is derived from an EMBL/GenBank/DDBJ whole genome shotgun (WGS) entry which is preliminary data.</text>
</comment>
<organism evidence="4 5">
    <name type="scientific">Cuscuta epithymum</name>
    <dbReference type="NCBI Taxonomy" id="186058"/>
    <lineage>
        <taxon>Eukaryota</taxon>
        <taxon>Viridiplantae</taxon>
        <taxon>Streptophyta</taxon>
        <taxon>Embryophyta</taxon>
        <taxon>Tracheophyta</taxon>
        <taxon>Spermatophyta</taxon>
        <taxon>Magnoliopsida</taxon>
        <taxon>eudicotyledons</taxon>
        <taxon>Gunneridae</taxon>
        <taxon>Pentapetalae</taxon>
        <taxon>asterids</taxon>
        <taxon>lamiids</taxon>
        <taxon>Solanales</taxon>
        <taxon>Convolvulaceae</taxon>
        <taxon>Cuscuteae</taxon>
        <taxon>Cuscuta</taxon>
        <taxon>Cuscuta subgen. Cuscuta</taxon>
    </lineage>
</organism>
<gene>
    <name evidence="4" type="ORF">CEPIT_LOCUS35544</name>
</gene>
<dbReference type="Proteomes" id="UP001152523">
    <property type="component" value="Unassembled WGS sequence"/>
</dbReference>
<proteinExistence type="predicted"/>
<dbReference type="Pfam" id="PF13960">
    <property type="entry name" value="DUF4218"/>
    <property type="match status" value="1"/>
</dbReference>
<dbReference type="Pfam" id="PF13952">
    <property type="entry name" value="DUF4216"/>
    <property type="match status" value="1"/>
</dbReference>
<feature type="domain" description="DUF4216" evidence="2">
    <location>
        <begin position="821"/>
        <end position="892"/>
    </location>
</feature>
<sequence length="993" mass="114906">MTSKMYKMLDTMGQPCFDGCPMTQLSAMTEMLNIKTEMNLSEAATDRISQFVNHFFPTNIANRPIPNFNKIKRELSLLGMSHQSIDCCPNGCMIYWKADKELIQCKFCCTARYNISAQTNKRVPLAKMEYFPLTPRLQRLYASNTTAEDMRWHKFHHREEGVMCHPSDAKAWVHVDNLHPDFAEEPRNVRLGLCTDGFQPFGQFGQKYSCWPVIVTPYNLPPGMCMKQQFLFLTILIPGPRNPAKGIDVYLQPLIEELKELWEVGAITYDAVLKQNFNMRAILLWTISDLPAYAMLSGWSTKGKFACPSCTEFTEAFWLRHSKKHSWFDNHRKFLPYDHPFRLDDHSFTKGKSILYGPPLHRDGSYCYDEVSSLMSVTELGGIEYNAIAGKNIGWKKRSIFWDLPYWKDLLIRHNLDVMHIEKNFFENIFYTILGVPGKSKDHTQGRMDMEQICHRPSLERDNDGKYPKAPFTLSKEQRDVLIKWIDSLKFPDGFASRLGRCVEMDKLKVFGMKSHNCHVFMQRLLPVAFREMLPDRIWEAIIEISLFFRELTRKTISVPDIEKLKVDIPVILCKLEKIFPSSFFDPIEHVVVHLPDEALLAGPPQYRWMYRFESFLGSVLKTKVGNKARVEASIREGYLQSEMGTFASYYFPDDVPTKAHRVPRFDDGALINDDASVSIFAQKAKVIGASSRRYMDQNESHAVHSYVLQNCPEIEPFREAFINTTGSTSDCDTMLQKHFPLWFYHHVQNDMTDHPRWVRALSGFPSPYVTTYQTLNINGYKFNTVARSEDRTTSNCGVMVKCTSYDGSTLEYYGLIQEIIQLEYQDYKVIVFKCEWFEPSNRGTRVHAQYKIVDVNIQYRLRTVDCYILASQADQVVYVSYPSAKKRVNRWFSVIQCMPRAFVEKDGEGDSNDEEEPSQEFQENEPGISFQIELDFPELQRNDGHSSQLLTSTTPVYMDDALDGAYDNELVDDEDNQDYEGNAQVTYDDDDV</sequence>
<evidence type="ECO:0000313" key="5">
    <source>
        <dbReference type="Proteomes" id="UP001152523"/>
    </source>
</evidence>